<dbReference type="InterPro" id="IPR023393">
    <property type="entry name" value="START-like_dom_sf"/>
</dbReference>
<name>A0A7M2H5F8_9BURK</name>
<feature type="region of interest" description="Disordered" evidence="1">
    <location>
        <begin position="155"/>
        <end position="175"/>
    </location>
</feature>
<accession>A0A7M2H5F8</accession>
<evidence type="ECO:0000313" key="2">
    <source>
        <dbReference type="EMBL" id="QOT80284.1"/>
    </source>
</evidence>
<evidence type="ECO:0000256" key="1">
    <source>
        <dbReference type="SAM" id="MobiDB-lite"/>
    </source>
</evidence>
<feature type="compositionally biased region" description="Polar residues" evidence="1">
    <location>
        <begin position="163"/>
        <end position="175"/>
    </location>
</feature>
<proteinExistence type="predicted"/>
<organism evidence="2 3">
    <name type="scientific">Cupriavidus basilensis</name>
    <dbReference type="NCBI Taxonomy" id="68895"/>
    <lineage>
        <taxon>Bacteria</taxon>
        <taxon>Pseudomonadati</taxon>
        <taxon>Pseudomonadota</taxon>
        <taxon>Betaproteobacteria</taxon>
        <taxon>Burkholderiales</taxon>
        <taxon>Burkholderiaceae</taxon>
        <taxon>Cupriavidus</taxon>
    </lineage>
</organism>
<dbReference type="SUPFAM" id="SSF55961">
    <property type="entry name" value="Bet v1-like"/>
    <property type="match status" value="1"/>
</dbReference>
<dbReference type="Gene3D" id="3.30.530.20">
    <property type="match status" value="1"/>
</dbReference>
<sequence>MSLMFELASTLPISASQAWQRATTSEGINDELFPWLRMTAPPAMRGKAIGELPLGERLGRSWLLAFGMFPVDADDIMLAEVGPGYRFKETSRMLSMRSWVHERTVRDTPGGCEVHDRLTFALRGPAAWLPGGGSAIAAVVKWLFRHRHRRLARWARNARRTESPASPDNSKYFNE</sequence>
<dbReference type="RefSeq" id="WP_193692227.1">
    <property type="nucleotide sequence ID" value="NZ_CP062804.1"/>
</dbReference>
<evidence type="ECO:0008006" key="4">
    <source>
        <dbReference type="Google" id="ProtNLM"/>
    </source>
</evidence>
<gene>
    <name evidence="2" type="ORF">F7R26_022755</name>
</gene>
<protein>
    <recommendedName>
        <fullName evidence="4">SRPBCC family protein</fullName>
    </recommendedName>
</protein>
<dbReference type="Proteomes" id="UP000397656">
    <property type="component" value="Chromosome 2"/>
</dbReference>
<dbReference type="GeneID" id="98403755"/>
<evidence type="ECO:0000313" key="3">
    <source>
        <dbReference type="Proteomes" id="UP000397656"/>
    </source>
</evidence>
<dbReference type="EMBL" id="CP062804">
    <property type="protein sequence ID" value="QOT80284.1"/>
    <property type="molecule type" value="Genomic_DNA"/>
</dbReference>
<dbReference type="AlphaFoldDB" id="A0A7M2H5F8"/>
<reference evidence="2 3" key="1">
    <citation type="submission" date="2020-10" db="EMBL/GenBank/DDBJ databases">
        <title>Complete genome sequence of Cupriavidus basilensis CCUG 49340T.</title>
        <authorList>
            <person name="Salva-Serra F."/>
            <person name="Donoso R.A."/>
            <person name="Cho K.H."/>
            <person name="Yoo J.A."/>
            <person name="Lee K."/>
            <person name="Yoon S.-H."/>
            <person name="Perez-Pantoja D."/>
            <person name="Moore E.R.B."/>
        </authorList>
    </citation>
    <scope>NUCLEOTIDE SEQUENCE [LARGE SCALE GENOMIC DNA]</scope>
    <source>
        <strain evidence="3">CCUG 49340</strain>
    </source>
</reference>